<reference evidence="1" key="1">
    <citation type="submission" date="2019-12" db="EMBL/GenBank/DDBJ databases">
        <title>Genome sequencing and annotation of Brassica cretica.</title>
        <authorList>
            <person name="Studholme D.J."/>
            <person name="Sarris P.F."/>
        </authorList>
    </citation>
    <scope>NUCLEOTIDE SEQUENCE</scope>
    <source>
        <strain evidence="1">PFS-001/15</strain>
        <strain evidence="2">PFS-102/07</strain>
        <tissue evidence="1">Leaf</tissue>
    </source>
</reference>
<name>A0A8S9G1J7_BRACR</name>
<gene>
    <name evidence="1" type="ORF">F2Q68_00021323</name>
    <name evidence="2" type="ORF">F2Q70_00004466</name>
</gene>
<comment type="caution">
    <text evidence="1">The sequence shown here is derived from an EMBL/GenBank/DDBJ whole genome shotgun (WGS) entry which is preliminary data.</text>
</comment>
<proteinExistence type="predicted"/>
<evidence type="ECO:0000313" key="1">
    <source>
        <dbReference type="EMBL" id="KAF2539431.1"/>
    </source>
</evidence>
<protein>
    <submittedName>
        <fullName evidence="1">Uncharacterized protein</fullName>
    </submittedName>
</protein>
<dbReference type="EMBL" id="QGKY02001015">
    <property type="protein sequence ID" value="KAF2573380.1"/>
    <property type="molecule type" value="Genomic_DNA"/>
</dbReference>
<accession>A0A8S9G1J7</accession>
<dbReference type="Proteomes" id="UP000712281">
    <property type="component" value="Unassembled WGS sequence"/>
</dbReference>
<evidence type="ECO:0000313" key="3">
    <source>
        <dbReference type="Proteomes" id="UP000712281"/>
    </source>
</evidence>
<sequence>MQTRLFTRTLFPTVQGGIGTLKLHQNQYRASVTFIQQDLERSRYSERVSCCYLRNIPQIIRSSARSTSETLRHRLLLK</sequence>
<dbReference type="EMBL" id="QGKW02002228">
    <property type="protein sequence ID" value="KAF2539431.1"/>
    <property type="molecule type" value="Genomic_DNA"/>
</dbReference>
<dbReference type="AlphaFoldDB" id="A0A8S9G1J7"/>
<evidence type="ECO:0000313" key="2">
    <source>
        <dbReference type="EMBL" id="KAF2573380.1"/>
    </source>
</evidence>
<organism evidence="1 3">
    <name type="scientific">Brassica cretica</name>
    <name type="common">Mustard</name>
    <dbReference type="NCBI Taxonomy" id="69181"/>
    <lineage>
        <taxon>Eukaryota</taxon>
        <taxon>Viridiplantae</taxon>
        <taxon>Streptophyta</taxon>
        <taxon>Embryophyta</taxon>
        <taxon>Tracheophyta</taxon>
        <taxon>Spermatophyta</taxon>
        <taxon>Magnoliopsida</taxon>
        <taxon>eudicotyledons</taxon>
        <taxon>Gunneridae</taxon>
        <taxon>Pentapetalae</taxon>
        <taxon>rosids</taxon>
        <taxon>malvids</taxon>
        <taxon>Brassicales</taxon>
        <taxon>Brassicaceae</taxon>
        <taxon>Brassiceae</taxon>
        <taxon>Brassica</taxon>
    </lineage>
</organism>